<reference evidence="3" key="1">
    <citation type="submission" date="2022-07" db="EMBL/GenBank/DDBJ databases">
        <title>Description and genome-wide analysis of Profundicola chukchiensis gen. nov., sp. nov., marine bacteria isolated from bottom sediments of the Chukchi Sea.</title>
        <authorList>
            <person name="Romanenko L."/>
            <person name="Otstavnykh N."/>
            <person name="Kurilenko V."/>
            <person name="Eremeev V."/>
            <person name="Velansky P."/>
            <person name="Mikhailov V."/>
            <person name="Isaeva M."/>
        </authorList>
    </citation>
    <scope>NUCLEOTIDE SEQUENCE</scope>
    <source>
        <strain evidence="3">KMM 9713</strain>
    </source>
</reference>
<dbReference type="Gene3D" id="3.40.50.2300">
    <property type="match status" value="2"/>
</dbReference>
<feature type="domain" description="LysM" evidence="2">
    <location>
        <begin position="212"/>
        <end position="255"/>
    </location>
</feature>
<keyword evidence="1" id="KW-0732">Signal</keyword>
<name>A0A9X4RTS1_9FLAO</name>
<sequence>MKKIFVSISLFMTFLAYAQVTTHTVEAQETVYGISTQYGISQEQLKNANPFLKERGLQVGDVLTIPGQQGAEESSLPEGTVADYEDKEFYYRVIQPKQTLYSLSKEYGVSQETITSLNPFIKERGLQYKDVVRIPKKQAQTEQAEQEVQVPEGMHLVKAGETVYSISQAYNLEMSDIYAANRNLQTEGLKKGEFIKIPTKKSVSIPEGKTYFEHEVVKDETVFSLLRRYDISLDELIALNPDLENGLQKGMTLKVPLKKGAKLEEAPKLVESSGANFSDNEINIVWMMPFFLDTPKSNAGERQVAQDFYMGAQVALEQLIKSGKKVNVEVIDIQRDKDALDKFLETPDFSKYDAIVGPFFEEMIAHVAVKLERTDVPIFSPLINSESLEAYKNVYLATPRDEFAADLIVEEMANAYNGKQEVKILTNSKDENIANYVKSKFTQRFGDAKITITKNPNDLKLVEHKTITQDAEGNDVENITYEPILAVLAADNNKLGDQFVKVITEQDAASINGYSLYFVPALDVFDGNNVNNIKALKEMGFAYTATRLVNTFGENEKQIIANFQDKYCSVPNKYMSIGYDIVYDVVDRMDMSGKISAFDAKRSETRLSTKFGYDKVENGEAKINKELRIIRLN</sequence>
<dbReference type="InterPro" id="IPR036779">
    <property type="entry name" value="LysM_dom_sf"/>
</dbReference>
<dbReference type="SUPFAM" id="SSF53822">
    <property type="entry name" value="Periplasmic binding protein-like I"/>
    <property type="match status" value="1"/>
</dbReference>
<dbReference type="SMART" id="SM00257">
    <property type="entry name" value="LysM"/>
    <property type="match status" value="4"/>
</dbReference>
<dbReference type="InterPro" id="IPR018392">
    <property type="entry name" value="LysM"/>
</dbReference>
<dbReference type="EMBL" id="JANCMU010000001">
    <property type="protein sequence ID" value="MDG4944911.1"/>
    <property type="molecule type" value="Genomic_DNA"/>
</dbReference>
<gene>
    <name evidence="3" type="ORF">NMK71_00650</name>
</gene>
<dbReference type="Gene3D" id="3.10.350.10">
    <property type="entry name" value="LysM domain"/>
    <property type="match status" value="4"/>
</dbReference>
<dbReference type="GO" id="GO:0008932">
    <property type="term" value="F:lytic endotransglycosylase activity"/>
    <property type="evidence" value="ECO:0007669"/>
    <property type="project" value="TreeGrafter"/>
</dbReference>
<comment type="caution">
    <text evidence="3">The sequence shown here is derived from an EMBL/GenBank/DDBJ whole genome shotgun (WGS) entry which is preliminary data.</text>
</comment>
<feature type="domain" description="LysM" evidence="2">
    <location>
        <begin position="21"/>
        <end position="65"/>
    </location>
</feature>
<feature type="domain" description="LysM" evidence="2">
    <location>
        <begin position="90"/>
        <end position="134"/>
    </location>
</feature>
<dbReference type="SUPFAM" id="SSF54106">
    <property type="entry name" value="LysM domain"/>
    <property type="match status" value="3"/>
</dbReference>
<feature type="domain" description="LysM" evidence="2">
    <location>
        <begin position="153"/>
        <end position="197"/>
    </location>
</feature>
<dbReference type="RefSeq" id="WP_304419655.1">
    <property type="nucleotide sequence ID" value="NZ_JANCMU010000001.1"/>
</dbReference>
<keyword evidence="4" id="KW-1185">Reference proteome</keyword>
<dbReference type="Pfam" id="PF01476">
    <property type="entry name" value="LysM"/>
    <property type="match status" value="4"/>
</dbReference>
<evidence type="ECO:0000313" key="4">
    <source>
        <dbReference type="Proteomes" id="UP001152599"/>
    </source>
</evidence>
<dbReference type="Proteomes" id="UP001152599">
    <property type="component" value="Unassembled WGS sequence"/>
</dbReference>
<dbReference type="PANTHER" id="PTHR33734:SF22">
    <property type="entry name" value="MEMBRANE-BOUND LYTIC MUREIN TRANSGLYCOSYLASE D"/>
    <property type="match status" value="1"/>
</dbReference>
<proteinExistence type="predicted"/>
<evidence type="ECO:0000313" key="3">
    <source>
        <dbReference type="EMBL" id="MDG4944911.1"/>
    </source>
</evidence>
<feature type="signal peptide" evidence="1">
    <location>
        <begin position="1"/>
        <end position="18"/>
    </location>
</feature>
<accession>A0A9X4RTS1</accession>
<evidence type="ECO:0000259" key="2">
    <source>
        <dbReference type="PROSITE" id="PS51782"/>
    </source>
</evidence>
<organism evidence="3 4">
    <name type="scientific">Profundicola chukchiensis</name>
    <dbReference type="NCBI Taxonomy" id="2961959"/>
    <lineage>
        <taxon>Bacteria</taxon>
        <taxon>Pseudomonadati</taxon>
        <taxon>Bacteroidota</taxon>
        <taxon>Flavobacteriia</taxon>
        <taxon>Flavobacteriales</taxon>
        <taxon>Weeksellaceae</taxon>
        <taxon>Profundicola</taxon>
    </lineage>
</organism>
<dbReference type="CDD" id="cd00118">
    <property type="entry name" value="LysM"/>
    <property type="match status" value="4"/>
</dbReference>
<evidence type="ECO:0000256" key="1">
    <source>
        <dbReference type="SAM" id="SignalP"/>
    </source>
</evidence>
<dbReference type="InterPro" id="IPR028082">
    <property type="entry name" value="Peripla_BP_I"/>
</dbReference>
<dbReference type="PROSITE" id="PS51782">
    <property type="entry name" value="LYSM"/>
    <property type="match status" value="4"/>
</dbReference>
<dbReference type="AlphaFoldDB" id="A0A9X4RTS1"/>
<dbReference type="PANTHER" id="PTHR33734">
    <property type="entry name" value="LYSM DOMAIN-CONTAINING GPI-ANCHORED PROTEIN 2"/>
    <property type="match status" value="1"/>
</dbReference>
<feature type="chain" id="PRO_5040990993" evidence="1">
    <location>
        <begin position="19"/>
        <end position="633"/>
    </location>
</feature>
<protein>
    <submittedName>
        <fullName evidence="3">LysM peptidoglycan-binding domain-containing protein</fullName>
    </submittedName>
</protein>